<feature type="compositionally biased region" description="Polar residues" evidence="1">
    <location>
        <begin position="467"/>
        <end position="476"/>
    </location>
</feature>
<dbReference type="InterPro" id="IPR024290">
    <property type="entry name" value="SICA_extracell_a"/>
</dbReference>
<accession>A0A1B1E1Q7</accession>
<organism evidence="4 5">
    <name type="scientific">Plasmodium coatneyi</name>
    <dbReference type="NCBI Taxonomy" id="208452"/>
    <lineage>
        <taxon>Eukaryota</taxon>
        <taxon>Sar</taxon>
        <taxon>Alveolata</taxon>
        <taxon>Apicomplexa</taxon>
        <taxon>Aconoidasida</taxon>
        <taxon>Haemosporida</taxon>
        <taxon>Plasmodiidae</taxon>
        <taxon>Plasmodium</taxon>
    </lineage>
</organism>
<evidence type="ECO:0000259" key="2">
    <source>
        <dbReference type="Pfam" id="PF12879"/>
    </source>
</evidence>
<evidence type="ECO:0000313" key="4">
    <source>
        <dbReference type="EMBL" id="ANQ08845.1"/>
    </source>
</evidence>
<feature type="domain" description="Schizont-infected cell agglutination extracellular alpha" evidence="3">
    <location>
        <begin position="6"/>
        <end position="145"/>
    </location>
</feature>
<feature type="compositionally biased region" description="Polar residues" evidence="1">
    <location>
        <begin position="330"/>
        <end position="352"/>
    </location>
</feature>
<evidence type="ECO:0000259" key="3">
    <source>
        <dbReference type="Pfam" id="PF12887"/>
    </source>
</evidence>
<gene>
    <name evidence="4" type="ORF">PCOAH_00035720</name>
</gene>
<feature type="compositionally biased region" description="Gly residues" evidence="1">
    <location>
        <begin position="295"/>
        <end position="304"/>
    </location>
</feature>
<dbReference type="GeneID" id="30910303"/>
<sequence>MKNIGEDAYEEKLLCAYEDDNEKQVLGENKEKELCKILIRMFNWINGLEQKWDDTLRWTWKPKEWKNENEKELQAYLRCLIGRVTMMRMLGKHCDLDKVAELVYGAAQGMRGMYGIDDASGICEEVDNESIGMGGRLIWKELDQWLNQYERKKDVGYREVKAGSSALHHIKQAGETNCPPGEKGKKKEDSSNTLEFLGINGVDKDPSIKEDTKTWEKKALEEAWKEAKRVNDADELMGKMKGLEEKLEEQYGESAKKAKIVQDAAQPQGRVDSIAGDDVVLPLPSPPNPGHPGTVSGGEAGGGKSISSEAPNQEGSSSSGGSRAPAPVKTPQQEDSGNASSKGKNIHSTESSCLKGDRIPSCDDNSMYVTRTDKDEEENNYIRGNNGPEVKDIVEKDEKKEKNSVAETTTVDRDTQTPSTGTDTQTPSISVDPSQDPSASSTQGSQGSSSNSQGGPGGGGLGPRDSNTTPSPTLSGTGKGGKAPSKAPRVVEGRKYFFLRKKRKRYRRTHQVSGPPLEEQVVDHVDNQDDDPHEYTLVKGRRQPRSVQTGRTKRPKKRPAHRRPGRRAVGHRMIIDIHLEILDECQKGDTKLFQEDFFEILVQEFMGCEFIKKEEVPKDDLPKEEVPSSDSGFREEDFLPQEDVA</sequence>
<feature type="compositionally biased region" description="Low complexity" evidence="1">
    <location>
        <begin position="437"/>
        <end position="453"/>
    </location>
</feature>
<dbReference type="RefSeq" id="XP_019915540.1">
    <property type="nucleotide sequence ID" value="XM_020060363.1"/>
</dbReference>
<feature type="compositionally biased region" description="Low complexity" evidence="1">
    <location>
        <begin position="416"/>
        <end position="428"/>
    </location>
</feature>
<reference evidence="5" key="1">
    <citation type="submission" date="2016-06" db="EMBL/GenBank/DDBJ databases">
        <title>First high quality genome sequence of Plasmodium coatneyi using continuous long reads from single molecule, real-time sequencing.</title>
        <authorList>
            <person name="Chien J.-T."/>
            <person name="Pakala S.B."/>
            <person name="Geraldo J.A."/>
            <person name="Lapp S.A."/>
            <person name="Barnwell J.W."/>
            <person name="Kissinger J.C."/>
            <person name="Galinski M.R."/>
            <person name="Humphrey J.C."/>
        </authorList>
    </citation>
    <scope>NUCLEOTIDE SEQUENCE [LARGE SCALE GENOMIC DNA]</scope>
    <source>
        <strain evidence="5">Hackeri</strain>
    </source>
</reference>
<dbReference type="Proteomes" id="UP000092716">
    <property type="component" value="Chromosome 11"/>
</dbReference>
<feature type="region of interest" description="Disordered" evidence="1">
    <location>
        <begin position="616"/>
        <end position="645"/>
    </location>
</feature>
<feature type="compositionally biased region" description="Basic and acidic residues" evidence="1">
    <location>
        <begin position="616"/>
        <end position="637"/>
    </location>
</feature>
<dbReference type="VEuPathDB" id="PlasmoDB:PCOAH_00035720"/>
<evidence type="ECO:0000256" key="1">
    <source>
        <dbReference type="SAM" id="MobiDB-lite"/>
    </source>
</evidence>
<dbReference type="EMBL" id="CP016249">
    <property type="protein sequence ID" value="ANQ08845.1"/>
    <property type="molecule type" value="Genomic_DNA"/>
</dbReference>
<name>A0A1B1E1Q7_9APIC</name>
<feature type="compositionally biased region" description="Polar residues" evidence="1">
    <location>
        <begin position="305"/>
        <end position="314"/>
    </location>
</feature>
<feature type="compositionally biased region" description="Basic residues" evidence="1">
    <location>
        <begin position="497"/>
        <end position="510"/>
    </location>
</feature>
<feature type="compositionally biased region" description="Basic residues" evidence="1">
    <location>
        <begin position="551"/>
        <end position="567"/>
    </location>
</feature>
<evidence type="ECO:0000313" key="5">
    <source>
        <dbReference type="Proteomes" id="UP000092716"/>
    </source>
</evidence>
<feature type="domain" description="Schizont-infected cell agglutination C-terminal" evidence="2">
    <location>
        <begin position="495"/>
        <end position="629"/>
    </location>
</feature>
<dbReference type="Pfam" id="PF12879">
    <property type="entry name" value="SICA_C"/>
    <property type="match status" value="1"/>
</dbReference>
<feature type="compositionally biased region" description="Basic and acidic residues" evidence="1">
    <location>
        <begin position="389"/>
        <end position="415"/>
    </location>
</feature>
<dbReference type="Pfam" id="PF12887">
    <property type="entry name" value="SICA_alpha"/>
    <property type="match status" value="1"/>
</dbReference>
<feature type="region of interest" description="Disordered" evidence="1">
    <location>
        <begin position="249"/>
        <end position="567"/>
    </location>
</feature>
<keyword evidence="5" id="KW-1185">Reference proteome</keyword>
<feature type="region of interest" description="Disordered" evidence="1">
    <location>
        <begin position="172"/>
        <end position="191"/>
    </location>
</feature>
<dbReference type="KEGG" id="pcot:PCOAH_00035720"/>
<proteinExistence type="predicted"/>
<dbReference type="InterPro" id="IPR024288">
    <property type="entry name" value="SICA_C"/>
</dbReference>
<protein>
    <submittedName>
        <fullName evidence="4">SICA antigen</fullName>
    </submittedName>
</protein>
<dbReference type="AlphaFoldDB" id="A0A1B1E1Q7"/>